<accession>A0A364RJG7</accession>
<dbReference type="EMBL" id="QMDV01000001">
    <property type="protein sequence ID" value="RAU84432.1"/>
    <property type="molecule type" value="Genomic_DNA"/>
</dbReference>
<sequence>MQAVLGLKSFLPRVFNSWLIIEQAFSLRATEEGSIYTYLRKLKTCCIGEPRVENPRQRWLVFPPNYKPI</sequence>
<dbReference type="Proteomes" id="UP000251692">
    <property type="component" value="Unassembled WGS sequence"/>
</dbReference>
<proteinExistence type="predicted"/>
<gene>
    <name evidence="1" type="ORF">DP923_05205</name>
</gene>
<evidence type="ECO:0000313" key="1">
    <source>
        <dbReference type="EMBL" id="RAU84432.1"/>
    </source>
</evidence>
<comment type="caution">
    <text evidence="1">The sequence shown here is derived from an EMBL/GenBank/DDBJ whole genome shotgun (WGS) entry which is preliminary data.</text>
</comment>
<name>A0A364RJG7_9BACT</name>
<reference evidence="1 2" key="2">
    <citation type="submission" date="2018-07" db="EMBL/GenBank/DDBJ databases">
        <title>Pontibacter sp. 2b14 genomic sequence and assembly.</title>
        <authorList>
            <person name="Du Z.-J."/>
        </authorList>
    </citation>
    <scope>NUCLEOTIDE SEQUENCE [LARGE SCALE GENOMIC DNA]</scope>
    <source>
        <strain evidence="1 2">2b14</strain>
    </source>
</reference>
<dbReference type="AlphaFoldDB" id="A0A364RJG7"/>
<keyword evidence="2" id="KW-1185">Reference proteome</keyword>
<protein>
    <submittedName>
        <fullName evidence="1">Uncharacterized protein</fullName>
    </submittedName>
</protein>
<reference evidence="1 2" key="1">
    <citation type="submission" date="2018-06" db="EMBL/GenBank/DDBJ databases">
        <authorList>
            <person name="Liu Z.-W."/>
        </authorList>
    </citation>
    <scope>NUCLEOTIDE SEQUENCE [LARGE SCALE GENOMIC DNA]</scope>
    <source>
        <strain evidence="1 2">2b14</strain>
    </source>
</reference>
<evidence type="ECO:0000313" key="2">
    <source>
        <dbReference type="Proteomes" id="UP000251692"/>
    </source>
</evidence>
<organism evidence="1 2">
    <name type="scientific">Pontibacter arcticus</name>
    <dbReference type="NCBI Taxonomy" id="2080288"/>
    <lineage>
        <taxon>Bacteria</taxon>
        <taxon>Pseudomonadati</taxon>
        <taxon>Bacteroidota</taxon>
        <taxon>Cytophagia</taxon>
        <taxon>Cytophagales</taxon>
        <taxon>Hymenobacteraceae</taxon>
        <taxon>Pontibacter</taxon>
    </lineage>
</organism>